<keyword evidence="1" id="KW-1133">Transmembrane helix</keyword>
<evidence type="ECO:0000256" key="1">
    <source>
        <dbReference type="SAM" id="Phobius"/>
    </source>
</evidence>
<organism evidence="2 3">
    <name type="scientific">Caerostris extrusa</name>
    <name type="common">Bark spider</name>
    <name type="synonym">Caerostris bankana</name>
    <dbReference type="NCBI Taxonomy" id="172846"/>
    <lineage>
        <taxon>Eukaryota</taxon>
        <taxon>Metazoa</taxon>
        <taxon>Ecdysozoa</taxon>
        <taxon>Arthropoda</taxon>
        <taxon>Chelicerata</taxon>
        <taxon>Arachnida</taxon>
        <taxon>Araneae</taxon>
        <taxon>Araneomorphae</taxon>
        <taxon>Entelegynae</taxon>
        <taxon>Araneoidea</taxon>
        <taxon>Araneidae</taxon>
        <taxon>Caerostris</taxon>
    </lineage>
</organism>
<keyword evidence="3" id="KW-1185">Reference proteome</keyword>
<reference evidence="2 3" key="1">
    <citation type="submission" date="2021-06" db="EMBL/GenBank/DDBJ databases">
        <title>Caerostris extrusa draft genome.</title>
        <authorList>
            <person name="Kono N."/>
            <person name="Arakawa K."/>
        </authorList>
    </citation>
    <scope>NUCLEOTIDE SEQUENCE [LARGE SCALE GENOMIC DNA]</scope>
</reference>
<comment type="caution">
    <text evidence="2">The sequence shown here is derived from an EMBL/GenBank/DDBJ whole genome shotgun (WGS) entry which is preliminary data.</text>
</comment>
<evidence type="ECO:0000313" key="3">
    <source>
        <dbReference type="Proteomes" id="UP001054945"/>
    </source>
</evidence>
<name>A0AAV4PFT5_CAEEX</name>
<evidence type="ECO:0000313" key="2">
    <source>
        <dbReference type="EMBL" id="GIX95956.1"/>
    </source>
</evidence>
<sequence>MPPKQNNISKEPIQNYIRCIVNNSRFIFFGGFLVFFPFLEEPSLAMGLSEEAWRLAQLLDDVKGLVGGHVLCKQSTAPKGKSLAK</sequence>
<gene>
    <name evidence="2" type="ORF">CEXT_160461</name>
</gene>
<keyword evidence="1" id="KW-0812">Transmembrane</keyword>
<dbReference type="Proteomes" id="UP001054945">
    <property type="component" value="Unassembled WGS sequence"/>
</dbReference>
<dbReference type="EMBL" id="BPLR01004586">
    <property type="protein sequence ID" value="GIX95956.1"/>
    <property type="molecule type" value="Genomic_DNA"/>
</dbReference>
<feature type="transmembrane region" description="Helical" evidence="1">
    <location>
        <begin position="20"/>
        <end position="39"/>
    </location>
</feature>
<keyword evidence="1" id="KW-0472">Membrane</keyword>
<proteinExistence type="predicted"/>
<accession>A0AAV4PFT5</accession>
<protein>
    <submittedName>
        <fullName evidence="2">Uncharacterized protein</fullName>
    </submittedName>
</protein>
<dbReference type="AlphaFoldDB" id="A0AAV4PFT5"/>